<gene>
    <name evidence="4" type="ORF">X777_14666</name>
</gene>
<proteinExistence type="predicted"/>
<evidence type="ECO:0000313" key="5">
    <source>
        <dbReference type="Proteomes" id="UP000053097"/>
    </source>
</evidence>
<evidence type="ECO:0000313" key="4">
    <source>
        <dbReference type="EMBL" id="EZA58507.1"/>
    </source>
</evidence>
<accession>A0A026WR34</accession>
<dbReference type="PROSITE" id="PS50994">
    <property type="entry name" value="INTEGRASE"/>
    <property type="match status" value="1"/>
</dbReference>
<dbReference type="Pfam" id="PF01399">
    <property type="entry name" value="PCI"/>
    <property type="match status" value="1"/>
</dbReference>
<dbReference type="SMART" id="SM00088">
    <property type="entry name" value="PINT"/>
    <property type="match status" value="1"/>
</dbReference>
<feature type="compositionally biased region" description="Basic and acidic residues" evidence="1">
    <location>
        <begin position="656"/>
        <end position="684"/>
    </location>
</feature>
<evidence type="ECO:0000259" key="3">
    <source>
        <dbReference type="PROSITE" id="PS50994"/>
    </source>
</evidence>
<protein>
    <submittedName>
        <fullName evidence="4">Eukaryotic translation initiation factor 3 subunit A</fullName>
    </submittedName>
</protein>
<dbReference type="PROSITE" id="PS50250">
    <property type="entry name" value="PCI"/>
    <property type="match status" value="1"/>
</dbReference>
<dbReference type="InterPro" id="IPR057670">
    <property type="entry name" value="SH3_retrovirus"/>
</dbReference>
<dbReference type="InterPro" id="IPR001584">
    <property type="entry name" value="Integrase_cat-core"/>
</dbReference>
<sequence length="1155" mass="138362">MSESTWSGSRYLLTFTDDYTRKTFGYLIKSKRQVFDKFVEFKTLAENQTGLKIKKVRTDNGLEYCNKHFEVFFKKNGIIHETTVQYTPEQNGVAERLNWTIIEKTRAMLQDSGLCKKYWGEAVMTAIYVKNRSPTVAVPRATPEELWSGYKTDVSDLSIFGYRVFVHTPKELRKKLDPKSKEYIMVGYCDHTKGYRLADPLQPGKVIKARDVTFLEDDIRNGEKMPEQQDAVDVNTTFEPCNVSSRNKIDDSDVEDEQRESDRGLMRYSTLKLLFAIGNEKDMDIDHLDVSTAFLNSKLDEQIYMKQLSDIGYVQSKCERCVYIKTVNGMLIIVALYVDDLFVFSDNAAEKEKLINVLNKQQRMANRVLLATLSIPLPSAHPEFDRFIETDKSPLEKAQKLVTLLGLSQPPTRISLLKDIVRLNVVILASPQLQELYSWLEIEFHPLEFCSRVDSVIQMLQADENSSLIQYVPALQDVTLVRLVYQVSQVYQTIQFSKLLELAKFTTDFHLERLLVDCVRYNDMQIRIDHGKSCIHFGVDLSEAQREDHPDGPILQAMPSEQIRCQLVNMATVLHRAINVINPNKKKLEREKLRSAMVAHYHETKMKEHQRILGRHKIIEERKEYIEHINTVREEEEMRRQEELQRQQMLVEKKRLEQEREERERKRQQNEIQQIKDRHLKEKMQQISPTSHGQKVLKKLDEDEIKKLDAEQIAAREAEELQKERREMQQKLKSQEKKVDYLERAKRLEEIPLLEKAVEERMQLAKQLWHQQEDERIAVAIEERQEAVATRERLARMKEDHDIFLSKILAERRSIYLEKLQEFEKLSNEERAKRLLKRKIERKAERKMKWEKKRAEAAEQRRLEELRIKQEEEEKRLEEERAKREEEERIRRAEEEAKEAERLAKLKKQAEIARARDAEIERKLEEERQKDKEQASMWRRMDRDHDRDRERDRDSSKSATESWRRNPDKDSDGLKNETERWRKRDDKIEDSSWKRKELERRDTDKWRRNDDMDRWKKDTTEKWRKDDNYDRDDLRDRDRLENRGFDKRDDRDRDRERDHDRDRDHDHDRDRDRDRDRGIDGRGIRDVPRERRGFRRDEPTRSTNQDWRKHDLPQDSPRDLPKRERDDRKDDRLPSRLDDRRRPLEDDGWSKVSRR</sequence>
<dbReference type="GO" id="GO:0002188">
    <property type="term" value="P:translation reinitiation"/>
    <property type="evidence" value="ECO:0007669"/>
    <property type="project" value="TreeGrafter"/>
</dbReference>
<dbReference type="GO" id="GO:0003729">
    <property type="term" value="F:mRNA binding"/>
    <property type="evidence" value="ECO:0007669"/>
    <property type="project" value="TreeGrafter"/>
</dbReference>
<organism evidence="4 5">
    <name type="scientific">Ooceraea biroi</name>
    <name type="common">Clonal raider ant</name>
    <name type="synonym">Cerapachys biroi</name>
    <dbReference type="NCBI Taxonomy" id="2015173"/>
    <lineage>
        <taxon>Eukaryota</taxon>
        <taxon>Metazoa</taxon>
        <taxon>Ecdysozoa</taxon>
        <taxon>Arthropoda</taxon>
        <taxon>Hexapoda</taxon>
        <taxon>Insecta</taxon>
        <taxon>Pterygota</taxon>
        <taxon>Neoptera</taxon>
        <taxon>Endopterygota</taxon>
        <taxon>Hymenoptera</taxon>
        <taxon>Apocrita</taxon>
        <taxon>Aculeata</taxon>
        <taxon>Formicoidea</taxon>
        <taxon>Formicidae</taxon>
        <taxon>Dorylinae</taxon>
        <taxon>Ooceraea</taxon>
    </lineage>
</organism>
<evidence type="ECO:0000256" key="1">
    <source>
        <dbReference type="SAM" id="MobiDB-lite"/>
    </source>
</evidence>
<dbReference type="Gene3D" id="1.25.40.860">
    <property type="match status" value="1"/>
</dbReference>
<dbReference type="STRING" id="2015173.A0A026WR34"/>
<dbReference type="GO" id="GO:0043614">
    <property type="term" value="C:multi-eIF complex"/>
    <property type="evidence" value="ECO:0007669"/>
    <property type="project" value="TreeGrafter"/>
</dbReference>
<keyword evidence="4" id="KW-0396">Initiation factor</keyword>
<dbReference type="GO" id="GO:0071541">
    <property type="term" value="C:eukaryotic translation initiation factor 3 complex, eIF3m"/>
    <property type="evidence" value="ECO:0007669"/>
    <property type="project" value="TreeGrafter"/>
</dbReference>
<dbReference type="Gene3D" id="3.30.420.10">
    <property type="entry name" value="Ribonuclease H-like superfamily/Ribonuclease H"/>
    <property type="match status" value="1"/>
</dbReference>
<evidence type="ECO:0000259" key="2">
    <source>
        <dbReference type="PROSITE" id="PS50250"/>
    </source>
</evidence>
<feature type="domain" description="PCI" evidence="2">
    <location>
        <begin position="361"/>
        <end position="542"/>
    </location>
</feature>
<dbReference type="InterPro" id="IPR000717">
    <property type="entry name" value="PCI_dom"/>
</dbReference>
<dbReference type="FunFam" id="1.25.40.860:FF:000007">
    <property type="entry name" value="Eukaryotic translation initiation factor 3 subunit A"/>
    <property type="match status" value="1"/>
</dbReference>
<dbReference type="AlphaFoldDB" id="A0A026WR34"/>
<dbReference type="InterPro" id="IPR013103">
    <property type="entry name" value="RVT_2"/>
</dbReference>
<dbReference type="InterPro" id="IPR027512">
    <property type="entry name" value="EIF3A"/>
</dbReference>
<dbReference type="Proteomes" id="UP000053097">
    <property type="component" value="Unassembled WGS sequence"/>
</dbReference>
<feature type="compositionally biased region" description="Basic and acidic residues" evidence="1">
    <location>
        <begin position="1044"/>
        <end position="1149"/>
    </location>
</feature>
<dbReference type="Pfam" id="PF25597">
    <property type="entry name" value="SH3_retrovirus"/>
    <property type="match status" value="1"/>
</dbReference>
<feature type="region of interest" description="Disordered" evidence="1">
    <location>
        <begin position="872"/>
        <end position="990"/>
    </location>
</feature>
<reference evidence="4 5" key="1">
    <citation type="journal article" date="2014" name="Curr. Biol.">
        <title>The genome of the clonal raider ant Cerapachys biroi.</title>
        <authorList>
            <person name="Oxley P.R."/>
            <person name="Ji L."/>
            <person name="Fetter-Pruneda I."/>
            <person name="McKenzie S.K."/>
            <person name="Li C."/>
            <person name="Hu H."/>
            <person name="Zhang G."/>
            <person name="Kronauer D.J."/>
        </authorList>
    </citation>
    <scope>NUCLEOTIDE SEQUENCE [LARGE SCALE GENOMIC DNA]</scope>
</reference>
<dbReference type="SUPFAM" id="SSF53098">
    <property type="entry name" value="Ribonuclease H-like"/>
    <property type="match status" value="1"/>
</dbReference>
<keyword evidence="5" id="KW-1185">Reference proteome</keyword>
<dbReference type="GO" id="GO:0003743">
    <property type="term" value="F:translation initiation factor activity"/>
    <property type="evidence" value="ECO:0007669"/>
    <property type="project" value="UniProtKB-KW"/>
</dbReference>
<dbReference type="EMBL" id="KK107119">
    <property type="protein sequence ID" value="EZA58507.1"/>
    <property type="molecule type" value="Genomic_DNA"/>
</dbReference>
<dbReference type="GO" id="GO:0001732">
    <property type="term" value="P:formation of cytoplasmic translation initiation complex"/>
    <property type="evidence" value="ECO:0007669"/>
    <property type="project" value="TreeGrafter"/>
</dbReference>
<dbReference type="Pfam" id="PF07727">
    <property type="entry name" value="RVT_2"/>
    <property type="match status" value="1"/>
</dbReference>
<dbReference type="InterPro" id="IPR036397">
    <property type="entry name" value="RNaseH_sf"/>
</dbReference>
<feature type="region of interest" description="Disordered" evidence="1">
    <location>
        <begin position="242"/>
        <end position="261"/>
    </location>
</feature>
<dbReference type="GO" id="GO:0015074">
    <property type="term" value="P:DNA integration"/>
    <property type="evidence" value="ECO:0007669"/>
    <property type="project" value="InterPro"/>
</dbReference>
<dbReference type="PANTHER" id="PTHR14005:SF0">
    <property type="entry name" value="EUKARYOTIC TRANSLATION INITIATION FACTOR 3 SUBUNIT A"/>
    <property type="match status" value="1"/>
</dbReference>
<feature type="region of interest" description="Disordered" evidence="1">
    <location>
        <begin position="656"/>
        <end position="697"/>
    </location>
</feature>
<feature type="domain" description="Integrase catalytic" evidence="3">
    <location>
        <begin position="1"/>
        <end position="151"/>
    </location>
</feature>
<dbReference type="Pfam" id="PF00665">
    <property type="entry name" value="rve"/>
    <property type="match status" value="1"/>
</dbReference>
<dbReference type="InterPro" id="IPR012337">
    <property type="entry name" value="RNaseH-like_sf"/>
</dbReference>
<feature type="region of interest" description="Disordered" evidence="1">
    <location>
        <begin position="1044"/>
        <end position="1155"/>
    </location>
</feature>
<name>A0A026WR34_OOCBI</name>
<keyword evidence="4" id="KW-0648">Protein biosynthesis</keyword>
<dbReference type="GO" id="GO:0071540">
    <property type="term" value="C:eukaryotic translation initiation factor 3 complex, eIF3e"/>
    <property type="evidence" value="ECO:0007669"/>
    <property type="project" value="TreeGrafter"/>
</dbReference>
<dbReference type="OrthoDB" id="7555369at2759"/>
<dbReference type="PANTHER" id="PTHR14005">
    <property type="entry name" value="EUKARYOTIC TRANSLATION INITIATION FACTOR 3, THETA SUBUNIT"/>
    <property type="match status" value="1"/>
</dbReference>